<sequence length="51" mass="5847">MFHIPISAVKYLCAKYTYFFIHIGEKRIGTSEDTRDPQPPKEGEKTTKTTA</sequence>
<accession>A0A2G9SBQ5</accession>
<protein>
    <submittedName>
        <fullName evidence="2">Uncharacterized protein</fullName>
    </submittedName>
</protein>
<evidence type="ECO:0000313" key="3">
    <source>
        <dbReference type="Proteomes" id="UP000228934"/>
    </source>
</evidence>
<name>A0A2G9SBQ5_AQUCT</name>
<dbReference type="EMBL" id="KV925507">
    <property type="protein sequence ID" value="PIO36841.1"/>
    <property type="molecule type" value="Genomic_DNA"/>
</dbReference>
<gene>
    <name evidence="2" type="ORF">AB205_0011170</name>
</gene>
<dbReference type="AlphaFoldDB" id="A0A2G9SBQ5"/>
<feature type="region of interest" description="Disordered" evidence="1">
    <location>
        <begin position="29"/>
        <end position="51"/>
    </location>
</feature>
<dbReference type="Proteomes" id="UP000228934">
    <property type="component" value="Unassembled WGS sequence"/>
</dbReference>
<proteinExistence type="predicted"/>
<reference evidence="3" key="1">
    <citation type="journal article" date="2017" name="Nat. Commun.">
        <title>The North American bullfrog draft genome provides insight into hormonal regulation of long noncoding RNA.</title>
        <authorList>
            <person name="Hammond S.A."/>
            <person name="Warren R.L."/>
            <person name="Vandervalk B.P."/>
            <person name="Kucuk E."/>
            <person name="Khan H."/>
            <person name="Gibb E.A."/>
            <person name="Pandoh P."/>
            <person name="Kirk H."/>
            <person name="Zhao Y."/>
            <person name="Jones M."/>
            <person name="Mungall A.J."/>
            <person name="Coope R."/>
            <person name="Pleasance S."/>
            <person name="Moore R.A."/>
            <person name="Holt R.A."/>
            <person name="Round J.M."/>
            <person name="Ohora S."/>
            <person name="Walle B.V."/>
            <person name="Veldhoen N."/>
            <person name="Helbing C.C."/>
            <person name="Birol I."/>
        </authorList>
    </citation>
    <scope>NUCLEOTIDE SEQUENCE [LARGE SCALE GENOMIC DNA]</scope>
</reference>
<keyword evidence="3" id="KW-1185">Reference proteome</keyword>
<evidence type="ECO:0000256" key="1">
    <source>
        <dbReference type="SAM" id="MobiDB-lite"/>
    </source>
</evidence>
<evidence type="ECO:0000313" key="2">
    <source>
        <dbReference type="EMBL" id="PIO36841.1"/>
    </source>
</evidence>
<organism evidence="2 3">
    <name type="scientific">Aquarana catesbeiana</name>
    <name type="common">American bullfrog</name>
    <name type="synonym">Rana catesbeiana</name>
    <dbReference type="NCBI Taxonomy" id="8400"/>
    <lineage>
        <taxon>Eukaryota</taxon>
        <taxon>Metazoa</taxon>
        <taxon>Chordata</taxon>
        <taxon>Craniata</taxon>
        <taxon>Vertebrata</taxon>
        <taxon>Euteleostomi</taxon>
        <taxon>Amphibia</taxon>
        <taxon>Batrachia</taxon>
        <taxon>Anura</taxon>
        <taxon>Neobatrachia</taxon>
        <taxon>Ranoidea</taxon>
        <taxon>Ranidae</taxon>
        <taxon>Aquarana</taxon>
    </lineage>
</organism>